<evidence type="ECO:0000313" key="11">
    <source>
        <dbReference type="Proteomes" id="UP000178227"/>
    </source>
</evidence>
<sequence>MSLFNKGAKYKILFVASEAAPFVKVGGLGEVMYSLPKAMRELGYDARVMIPKYATMDIDKFPVHLEYHGLALEKENNDPNGLLVSNVLKHESEEDGTVTYFLENMEYYEKRANVYGYGDDTTRWVLLSRGVLEFIKVSDWRPDIIVAADWQTGFIPNLMHTEYKDDPVISKITDVFSIHNLKYQGTFDPALVSEMDLDAGQSPVPEFFDPRMKYMNGMRRGIKYADAIITVSPTYAKEIMTEEFGEKLDKLLNERKECLFGILNGIDTESFNPETDETLTANYSPKLLEKRSENKIAIQKQFSLPVDKDKFVVGMVTRITGQKGFDLLEDGLDSLMDNLDFQFILVGEGESKYRKVIDDLKIKYPDRIGTHFTFDSVLPRLIFGGADAVLIPSKYEPSGLVQLEAMRYGCIPIVRKVGGLADSVDDFDPKNNKGTGFVFEKYDAMAFIITFVRSFEIFKQKKEWERLVKRAMAKDFSWQKSAKEYIKIFKLAVQLHKGDKTKFYNRP</sequence>
<comment type="catalytic activity">
    <reaction evidence="1 7">
        <text>[(1-&gt;4)-alpha-D-glucosyl](n) + ADP-alpha-D-glucose = [(1-&gt;4)-alpha-D-glucosyl](n+1) + ADP + H(+)</text>
        <dbReference type="Rhea" id="RHEA:18189"/>
        <dbReference type="Rhea" id="RHEA-COMP:9584"/>
        <dbReference type="Rhea" id="RHEA-COMP:9587"/>
        <dbReference type="ChEBI" id="CHEBI:15378"/>
        <dbReference type="ChEBI" id="CHEBI:15444"/>
        <dbReference type="ChEBI" id="CHEBI:57498"/>
        <dbReference type="ChEBI" id="CHEBI:456216"/>
        <dbReference type="EC" id="2.4.1.21"/>
    </reaction>
</comment>
<proteinExistence type="inferred from homology"/>
<feature type="domain" description="Starch synthase catalytic" evidence="9">
    <location>
        <begin position="11"/>
        <end position="254"/>
    </location>
</feature>
<evidence type="ECO:0000256" key="2">
    <source>
        <dbReference type="ARBA" id="ARBA00002764"/>
    </source>
</evidence>
<dbReference type="NCBIfam" id="TIGR02095">
    <property type="entry name" value="glgA"/>
    <property type="match status" value="1"/>
</dbReference>
<evidence type="ECO:0000256" key="5">
    <source>
        <dbReference type="ARBA" id="ARBA00022679"/>
    </source>
</evidence>
<dbReference type="Pfam" id="PF00534">
    <property type="entry name" value="Glycos_transf_1"/>
    <property type="match status" value="1"/>
</dbReference>
<evidence type="ECO:0000256" key="3">
    <source>
        <dbReference type="ARBA" id="ARBA00010281"/>
    </source>
</evidence>
<dbReference type="Pfam" id="PF08323">
    <property type="entry name" value="Glyco_transf_5"/>
    <property type="match status" value="1"/>
</dbReference>
<dbReference type="SUPFAM" id="SSF53756">
    <property type="entry name" value="UDP-Glycosyltransferase/glycogen phosphorylase"/>
    <property type="match status" value="1"/>
</dbReference>
<reference evidence="10 11" key="1">
    <citation type="journal article" date="2016" name="Nat. Commun.">
        <title>Thousands of microbial genomes shed light on interconnected biogeochemical processes in an aquifer system.</title>
        <authorList>
            <person name="Anantharaman K."/>
            <person name="Brown C.T."/>
            <person name="Hug L.A."/>
            <person name="Sharon I."/>
            <person name="Castelle C.J."/>
            <person name="Probst A.J."/>
            <person name="Thomas B.C."/>
            <person name="Singh A."/>
            <person name="Wilkins M.J."/>
            <person name="Karaoz U."/>
            <person name="Brodie E.L."/>
            <person name="Williams K.H."/>
            <person name="Hubbard S.S."/>
            <person name="Banfield J.F."/>
        </authorList>
    </citation>
    <scope>NUCLEOTIDE SEQUENCE [LARGE SCALE GENOMIC DNA]</scope>
</reference>
<protein>
    <recommendedName>
        <fullName evidence="7">Glycogen synthase</fullName>
        <ecNumber evidence="7">2.4.1.21</ecNumber>
    </recommendedName>
    <alternativeName>
        <fullName evidence="7">Starch [bacterial glycogen] synthase</fullName>
    </alternativeName>
</protein>
<dbReference type="InterPro" id="IPR013534">
    <property type="entry name" value="Starch_synth_cat_dom"/>
</dbReference>
<keyword evidence="5 7" id="KW-0808">Transferase</keyword>
<evidence type="ECO:0000256" key="4">
    <source>
        <dbReference type="ARBA" id="ARBA00022676"/>
    </source>
</evidence>
<dbReference type="InterPro" id="IPR001296">
    <property type="entry name" value="Glyco_trans_1"/>
</dbReference>
<keyword evidence="6 7" id="KW-0320">Glycogen biosynthesis</keyword>
<dbReference type="InterPro" id="IPR011835">
    <property type="entry name" value="GS/SS"/>
</dbReference>
<dbReference type="Proteomes" id="UP000178227">
    <property type="component" value="Unassembled WGS sequence"/>
</dbReference>
<gene>
    <name evidence="7" type="primary">glgA</name>
    <name evidence="10" type="ORF">A2918_00110</name>
</gene>
<dbReference type="GO" id="GO:0004373">
    <property type="term" value="F:alpha-1,4-glucan glucosyltransferase (UDP-glucose donor) activity"/>
    <property type="evidence" value="ECO:0007669"/>
    <property type="project" value="InterPro"/>
</dbReference>
<keyword evidence="4 7" id="KW-0328">Glycosyltransferase</keyword>
<accession>A0A1F8GAA8</accession>
<dbReference type="CDD" id="cd03791">
    <property type="entry name" value="GT5_Glycogen_synthase_DULL1-like"/>
    <property type="match status" value="1"/>
</dbReference>
<dbReference type="STRING" id="1802694.A2918_00110"/>
<name>A0A1F8GAA8_9BACT</name>
<evidence type="ECO:0000256" key="7">
    <source>
        <dbReference type="HAMAP-Rule" id="MF_00484"/>
    </source>
</evidence>
<comment type="similarity">
    <text evidence="3 7">Belongs to the glycosyltransferase 1 family. Bacterial/plant glycogen synthase subfamily.</text>
</comment>
<dbReference type="EMBL" id="MGKI01000012">
    <property type="protein sequence ID" value="OGN22312.1"/>
    <property type="molecule type" value="Genomic_DNA"/>
</dbReference>
<feature type="domain" description="Glycosyl transferase family 1" evidence="8">
    <location>
        <begin position="300"/>
        <end position="447"/>
    </location>
</feature>
<dbReference type="UniPathway" id="UPA00164"/>
<comment type="function">
    <text evidence="2 7">Synthesizes alpha-1,4-glucan chains using ADP-glucose.</text>
</comment>
<dbReference type="PANTHER" id="PTHR45825:SF11">
    <property type="entry name" value="ALPHA AMYLASE DOMAIN-CONTAINING PROTEIN"/>
    <property type="match status" value="1"/>
</dbReference>
<dbReference type="HAMAP" id="MF_00484">
    <property type="entry name" value="Glycogen_synth"/>
    <property type="match status" value="1"/>
</dbReference>
<evidence type="ECO:0000256" key="1">
    <source>
        <dbReference type="ARBA" id="ARBA00001478"/>
    </source>
</evidence>
<evidence type="ECO:0000259" key="8">
    <source>
        <dbReference type="Pfam" id="PF00534"/>
    </source>
</evidence>
<dbReference type="EC" id="2.4.1.21" evidence="7"/>
<dbReference type="GO" id="GO:0009011">
    <property type="term" value="F:alpha-1,4-glucan glucosyltransferase (ADP-glucose donor) activity"/>
    <property type="evidence" value="ECO:0007669"/>
    <property type="project" value="UniProtKB-UniRule"/>
</dbReference>
<dbReference type="PANTHER" id="PTHR45825">
    <property type="entry name" value="GRANULE-BOUND STARCH SYNTHASE 1, CHLOROPLASTIC/AMYLOPLASTIC"/>
    <property type="match status" value="1"/>
</dbReference>
<evidence type="ECO:0000256" key="6">
    <source>
        <dbReference type="ARBA" id="ARBA00023056"/>
    </source>
</evidence>
<organism evidence="10 11">
    <name type="scientific">Candidatus Yanofskybacteria bacterium RIFCSPLOWO2_01_FULL_42_49</name>
    <dbReference type="NCBI Taxonomy" id="1802694"/>
    <lineage>
        <taxon>Bacteria</taxon>
        <taxon>Candidatus Yanofskyibacteriota</taxon>
    </lineage>
</organism>
<feature type="binding site" evidence="7">
    <location>
        <position position="24"/>
    </location>
    <ligand>
        <name>ADP-alpha-D-glucose</name>
        <dbReference type="ChEBI" id="CHEBI:57498"/>
    </ligand>
</feature>
<dbReference type="AlphaFoldDB" id="A0A1F8GAA8"/>
<dbReference type="Gene3D" id="3.40.50.2000">
    <property type="entry name" value="Glycogen Phosphorylase B"/>
    <property type="match status" value="2"/>
</dbReference>
<evidence type="ECO:0000259" key="9">
    <source>
        <dbReference type="Pfam" id="PF08323"/>
    </source>
</evidence>
<comment type="pathway">
    <text evidence="7">Glycan biosynthesis; glycogen biosynthesis.</text>
</comment>
<evidence type="ECO:0000313" key="10">
    <source>
        <dbReference type="EMBL" id="OGN22312.1"/>
    </source>
</evidence>
<dbReference type="GO" id="GO:0005978">
    <property type="term" value="P:glycogen biosynthetic process"/>
    <property type="evidence" value="ECO:0007669"/>
    <property type="project" value="UniProtKB-UniRule"/>
</dbReference>
<comment type="caution">
    <text evidence="10">The sequence shown here is derived from an EMBL/GenBank/DDBJ whole genome shotgun (WGS) entry which is preliminary data.</text>
</comment>